<dbReference type="PANTHER" id="PTHR19848:SF8">
    <property type="entry name" value="F-BOX AND WD REPEAT DOMAIN CONTAINING 7"/>
    <property type="match status" value="1"/>
</dbReference>
<dbReference type="SUPFAM" id="SSF82171">
    <property type="entry name" value="DPP6 N-terminal domain-like"/>
    <property type="match status" value="1"/>
</dbReference>
<dbReference type="InterPro" id="IPR015943">
    <property type="entry name" value="WD40/YVTN_repeat-like_dom_sf"/>
</dbReference>
<dbReference type="Gene3D" id="2.130.10.10">
    <property type="entry name" value="YVTN repeat-like/Quinoprotein amine dehydrogenase"/>
    <property type="match status" value="2"/>
</dbReference>
<feature type="chain" id="PRO_5046216023" description="WD40 repeat domain-containing protein" evidence="3">
    <location>
        <begin position="21"/>
        <end position="377"/>
    </location>
</feature>
<keyword evidence="5" id="KW-1185">Reference proteome</keyword>
<dbReference type="EMBL" id="BAAAMY010000014">
    <property type="protein sequence ID" value="GAA1930082.1"/>
    <property type="molecule type" value="Genomic_DNA"/>
</dbReference>
<dbReference type="Proteomes" id="UP001501612">
    <property type="component" value="Unassembled WGS sequence"/>
</dbReference>
<organism evidence="4 5">
    <name type="scientific">Nocardioides lentus</name>
    <dbReference type="NCBI Taxonomy" id="338077"/>
    <lineage>
        <taxon>Bacteria</taxon>
        <taxon>Bacillati</taxon>
        <taxon>Actinomycetota</taxon>
        <taxon>Actinomycetes</taxon>
        <taxon>Propionibacteriales</taxon>
        <taxon>Nocardioidaceae</taxon>
        <taxon>Nocardioides</taxon>
    </lineage>
</organism>
<reference evidence="4 5" key="1">
    <citation type="journal article" date="2019" name="Int. J. Syst. Evol. Microbiol.">
        <title>The Global Catalogue of Microorganisms (GCM) 10K type strain sequencing project: providing services to taxonomists for standard genome sequencing and annotation.</title>
        <authorList>
            <consortium name="The Broad Institute Genomics Platform"/>
            <consortium name="The Broad Institute Genome Sequencing Center for Infectious Disease"/>
            <person name="Wu L."/>
            <person name="Ma J."/>
        </authorList>
    </citation>
    <scope>NUCLEOTIDE SEQUENCE [LARGE SCALE GENOMIC DNA]</scope>
    <source>
        <strain evidence="4 5">JCM 14046</strain>
    </source>
</reference>
<feature type="signal peptide" evidence="3">
    <location>
        <begin position="1"/>
        <end position="20"/>
    </location>
</feature>
<evidence type="ECO:0000313" key="5">
    <source>
        <dbReference type="Proteomes" id="UP001501612"/>
    </source>
</evidence>
<dbReference type="PANTHER" id="PTHR19848">
    <property type="entry name" value="WD40 REPEAT PROTEIN"/>
    <property type="match status" value="1"/>
</dbReference>
<protein>
    <recommendedName>
        <fullName evidence="6">WD40 repeat domain-containing protein</fullName>
    </recommendedName>
</protein>
<accession>A0ABN2PS98</accession>
<keyword evidence="2" id="KW-0677">Repeat</keyword>
<proteinExistence type="predicted"/>
<evidence type="ECO:0008006" key="6">
    <source>
        <dbReference type="Google" id="ProtNLM"/>
    </source>
</evidence>
<evidence type="ECO:0000256" key="2">
    <source>
        <dbReference type="ARBA" id="ARBA00022737"/>
    </source>
</evidence>
<dbReference type="RefSeq" id="WP_344009043.1">
    <property type="nucleotide sequence ID" value="NZ_BAAAMY010000014.1"/>
</dbReference>
<dbReference type="PROSITE" id="PS51257">
    <property type="entry name" value="PROKAR_LIPOPROTEIN"/>
    <property type="match status" value="1"/>
</dbReference>
<evidence type="ECO:0000313" key="4">
    <source>
        <dbReference type="EMBL" id="GAA1930082.1"/>
    </source>
</evidence>
<evidence type="ECO:0000256" key="1">
    <source>
        <dbReference type="ARBA" id="ARBA00022574"/>
    </source>
</evidence>
<evidence type="ECO:0000256" key="3">
    <source>
        <dbReference type="SAM" id="SignalP"/>
    </source>
</evidence>
<name>A0ABN2PS98_9ACTN</name>
<gene>
    <name evidence="4" type="ORF">GCM10009737_35000</name>
</gene>
<keyword evidence="1" id="KW-0853">WD repeat</keyword>
<keyword evidence="3" id="KW-0732">Signal</keyword>
<sequence>MPFRTPLVVPGLLAPLLLVACTAGEDTCEDDAARGAGPTVRPVSSVSSVAPAVAVDPDATVWADAAALSPDGDRLLVACDGGPCLWDTDTGRRLDASDLGGVAGDPVWAGDTLVSSSGPTYDARGRVVFGDTEGGGSCTVLAHEVDFATDGRGGSVRFAVAADEETMVSTAQDDRIGRWSVADRARTDWLDVGVEDPGALALAPDGTLLAVGTPDGVVVHDLDADARVASLDGPLAELAWSPDGTALAGLDDRGTPTVVDTTTWRPTATLPPSARFEAGRLAWSPDSAHLALVGATVAGDAAGDGAGDGRVLSWTPGTGAHVELTEHAEVPSSVIWGPDGTGVYSVDSVAGARRTPVVDGRPTGVPRRYPTPAPITG</sequence>
<comment type="caution">
    <text evidence="4">The sequence shown here is derived from an EMBL/GenBank/DDBJ whole genome shotgun (WGS) entry which is preliminary data.</text>
</comment>